<reference evidence="2" key="1">
    <citation type="journal article" date="2023" name="Plant J.">
        <title>The genome of the king protea, Protea cynaroides.</title>
        <authorList>
            <person name="Chang J."/>
            <person name="Duong T.A."/>
            <person name="Schoeman C."/>
            <person name="Ma X."/>
            <person name="Roodt D."/>
            <person name="Barker N."/>
            <person name="Li Z."/>
            <person name="Van de Peer Y."/>
            <person name="Mizrachi E."/>
        </authorList>
    </citation>
    <scope>NUCLEOTIDE SEQUENCE</scope>
    <source>
        <tissue evidence="2">Young leaves</tissue>
    </source>
</reference>
<evidence type="ECO:0000313" key="2">
    <source>
        <dbReference type="EMBL" id="KAJ4981431.1"/>
    </source>
</evidence>
<evidence type="ECO:0000313" key="3">
    <source>
        <dbReference type="Proteomes" id="UP001141806"/>
    </source>
</evidence>
<sequence>MASNILKLRIPTIRITKSTAPLKSSTRTLFPSQPIPFRHHLHLSLYPHKQLLHGSLSLQSSLSSYTPPTTKEEAIFQAKTCLSSTLAKPLNNPRLAAGKLKKQNQPRFRVEIPVVDDSVESLFQLALEVLGDLPIKRKGSPVKIIILWSDPTSTRLANKSFESISSKSIQVAQMDISSFTDDDARVLNFADVAVFLAPEASQLDDMKAVSDLLYPKPVVVFNPKWAFEEENGLGELSSFVGSFEVVYSFMGLEVRGVLSKKKGVVFRCVKDGVMSGKRWEVLVEEEGELKVVSKFNRRPSIGEVENVLYNLMASNSPITKSAKFLRDMVSNVTGKK</sequence>
<evidence type="ECO:0000259" key="1">
    <source>
        <dbReference type="Pfam" id="PF09353"/>
    </source>
</evidence>
<dbReference type="GO" id="GO:0009507">
    <property type="term" value="C:chloroplast"/>
    <property type="evidence" value="ECO:0007669"/>
    <property type="project" value="TreeGrafter"/>
</dbReference>
<keyword evidence="3" id="KW-1185">Reference proteome</keyword>
<proteinExistence type="predicted"/>
<feature type="domain" description="DUF1995" evidence="1">
    <location>
        <begin position="68"/>
        <end position="306"/>
    </location>
</feature>
<organism evidence="2 3">
    <name type="scientific">Protea cynaroides</name>
    <dbReference type="NCBI Taxonomy" id="273540"/>
    <lineage>
        <taxon>Eukaryota</taxon>
        <taxon>Viridiplantae</taxon>
        <taxon>Streptophyta</taxon>
        <taxon>Embryophyta</taxon>
        <taxon>Tracheophyta</taxon>
        <taxon>Spermatophyta</taxon>
        <taxon>Magnoliopsida</taxon>
        <taxon>Proteales</taxon>
        <taxon>Proteaceae</taxon>
        <taxon>Protea</taxon>
    </lineage>
</organism>
<dbReference type="Proteomes" id="UP001141806">
    <property type="component" value="Unassembled WGS sequence"/>
</dbReference>
<dbReference type="PANTHER" id="PTHR36365">
    <property type="entry name" value="OS05G0500400 PROTEIN"/>
    <property type="match status" value="1"/>
</dbReference>
<accession>A0A9Q0L364</accession>
<gene>
    <name evidence="2" type="ORF">NE237_032268</name>
</gene>
<protein>
    <recommendedName>
        <fullName evidence="1">DUF1995 domain-containing protein</fullName>
    </recommendedName>
</protein>
<dbReference type="OrthoDB" id="515480at2759"/>
<dbReference type="PANTHER" id="PTHR36365:SF1">
    <property type="entry name" value="OS05G0500400 PROTEIN"/>
    <property type="match status" value="1"/>
</dbReference>
<comment type="caution">
    <text evidence="2">The sequence shown here is derived from an EMBL/GenBank/DDBJ whole genome shotgun (WGS) entry which is preliminary data.</text>
</comment>
<dbReference type="InterPro" id="IPR018962">
    <property type="entry name" value="DUF1995"/>
</dbReference>
<dbReference type="EMBL" id="JAMYWD010000001">
    <property type="protein sequence ID" value="KAJ4981431.1"/>
    <property type="molecule type" value="Genomic_DNA"/>
</dbReference>
<dbReference type="AlphaFoldDB" id="A0A9Q0L364"/>
<dbReference type="Pfam" id="PF09353">
    <property type="entry name" value="DUF1995"/>
    <property type="match status" value="1"/>
</dbReference>
<name>A0A9Q0L364_9MAGN</name>